<dbReference type="SUPFAM" id="SSF46894">
    <property type="entry name" value="C-terminal effector domain of the bipartite response regulators"/>
    <property type="match status" value="1"/>
</dbReference>
<dbReference type="OrthoDB" id="1090267at2"/>
<feature type="domain" description="Two component regulator three Y" evidence="3">
    <location>
        <begin position="708"/>
        <end position="770"/>
    </location>
</feature>
<dbReference type="Gene3D" id="2.130.10.10">
    <property type="entry name" value="YVTN repeat-like/Quinoprotein amine dehydrogenase"/>
    <property type="match status" value="2"/>
</dbReference>
<evidence type="ECO:0000313" key="5">
    <source>
        <dbReference type="Proteomes" id="UP000184231"/>
    </source>
</evidence>
<evidence type="ECO:0000313" key="4">
    <source>
        <dbReference type="EMBL" id="SHJ79359.1"/>
    </source>
</evidence>
<dbReference type="GO" id="GO:0003677">
    <property type="term" value="F:DNA binding"/>
    <property type="evidence" value="ECO:0007669"/>
    <property type="project" value="InterPro"/>
</dbReference>
<evidence type="ECO:0000256" key="2">
    <source>
        <dbReference type="SAM" id="Coils"/>
    </source>
</evidence>
<gene>
    <name evidence="4" type="ORF">SAMN04487911_1383</name>
</gene>
<keyword evidence="5" id="KW-1185">Reference proteome</keyword>
<dbReference type="Gene3D" id="2.60.40.10">
    <property type="entry name" value="Immunoglobulins"/>
    <property type="match status" value="1"/>
</dbReference>
<dbReference type="GO" id="GO:0006355">
    <property type="term" value="P:regulation of DNA-templated transcription"/>
    <property type="evidence" value="ECO:0007669"/>
    <property type="project" value="InterPro"/>
</dbReference>
<dbReference type="Proteomes" id="UP000184231">
    <property type="component" value="Unassembled WGS sequence"/>
</dbReference>
<protein>
    <submittedName>
        <fullName evidence="4">Ligand-binding sensor domain-containing protein</fullName>
    </submittedName>
</protein>
<dbReference type="GO" id="GO:0000155">
    <property type="term" value="F:phosphorelay sensor kinase activity"/>
    <property type="evidence" value="ECO:0007669"/>
    <property type="project" value="TreeGrafter"/>
</dbReference>
<dbReference type="InterPro" id="IPR011123">
    <property type="entry name" value="Y_Y_Y"/>
</dbReference>
<dbReference type="InterPro" id="IPR011110">
    <property type="entry name" value="Reg_prop"/>
</dbReference>
<keyword evidence="2" id="KW-0175">Coiled coil</keyword>
<dbReference type="PANTHER" id="PTHR43547">
    <property type="entry name" value="TWO-COMPONENT HISTIDINE KINASE"/>
    <property type="match status" value="1"/>
</dbReference>
<organism evidence="4 5">
    <name type="scientific">Arenibacter nanhaiticus</name>
    <dbReference type="NCBI Taxonomy" id="558155"/>
    <lineage>
        <taxon>Bacteria</taxon>
        <taxon>Pseudomonadati</taxon>
        <taxon>Bacteroidota</taxon>
        <taxon>Flavobacteriia</taxon>
        <taxon>Flavobacteriales</taxon>
        <taxon>Flavobacteriaceae</taxon>
        <taxon>Arenibacter</taxon>
    </lineage>
</organism>
<dbReference type="SUPFAM" id="SSF63829">
    <property type="entry name" value="Calcium-dependent phosphotriesterase"/>
    <property type="match status" value="3"/>
</dbReference>
<proteinExistence type="predicted"/>
<dbReference type="PANTHER" id="PTHR43547:SF2">
    <property type="entry name" value="HYBRID SIGNAL TRANSDUCTION HISTIDINE KINASE C"/>
    <property type="match status" value="1"/>
</dbReference>
<dbReference type="InterPro" id="IPR013783">
    <property type="entry name" value="Ig-like_fold"/>
</dbReference>
<dbReference type="InterPro" id="IPR015943">
    <property type="entry name" value="WD40/YVTN_repeat-like_dom_sf"/>
</dbReference>
<accession>A0A1M6M7B9</accession>
<evidence type="ECO:0000259" key="3">
    <source>
        <dbReference type="Pfam" id="PF07495"/>
    </source>
</evidence>
<sequence length="996" mass="113119">MTNYKLPTTTLILFFLSFLSFSQNRILQFQNIAYENGVTDYRINNILQDKDGYLWFGTRLGIYRYNGQTTKTYHLLKEHYETNDIFQDSHGRIWAATTGGLYIFNQEKDGFEIWLSDNASINKDLTSNVLSITEVNNKLWCSSVSGTIISLSYENNKAQIEHLLTSKNGPNKKGFATGIIQDKDGTIWISTSWGRIIKYKDSKFSPTKFNQTKNNSPITTIAMDQDNNLWIATNGNGLFKYNVHNDATSQYTASESINSKSITNNIILSLCVDKDNNLWAGTDGGGLNLYLPETDGFTSFQQNNYSRLPISDNSILSIHQGNDNIIWIGTVHGGVNFFKNNSIIFNIPPSDVHFNQKDSQGSQVLETSNGDIWFTAGRNGLRRYRPKTGEVSVFIDNPKDESDLSGNNVLSLFEDGQNRIWIGTLGGGLNIYDTRLEKFLQAEQRHNNKEIFGIEKDDNGNIWVGSNTGIKIYNTNLQVIKTHSVATDPNLNSDVITCLYKDVKGDMWVGTSLGLNVFTKNGLKKYNSIKNDTTTLSGNRILSIAEDEDLSLLIGTYGFGLNRYRRNTDSFERIGKNQGLNAIIISGLFLDDDKNIWCSTNLGLSKIKPDNSIENYGFLDGIQAFQGGSATINKEGTIFMGGPHGLSYFKASDLKPNNSIAPKVFFTSISVLSKNETQEISFGTKPQEQLIIKPEDQLFSVNFSSSNYWSPKKNIYRYKLEGLNKDWQTIGNQQVLTFSNLKPGEYTLKVSAAKNMTSDHGSISAINITVLPSFWQKTWVKILCILSILGLVLLFLKWRISSISKQRQKLQELVTTKTEEVKKQQNQVYQSRIALLNAEKENQKLSQKKLRNELNFKTEELTNYTLRAIHKNHLLTEIKDNLLVETKQDVPKKRNLKKIVNLIDDSLMLDKDWENFYNLFNQIHTTFIKNLKNYCPRLSDREVRLCALIKLNFNSQHIATLFGISLSSVKVARHRLRKKLNILENQSFEDFFENLN</sequence>
<name>A0A1M6M7B9_9FLAO</name>
<dbReference type="EMBL" id="FQYX01000038">
    <property type="protein sequence ID" value="SHJ79359.1"/>
    <property type="molecule type" value="Genomic_DNA"/>
</dbReference>
<dbReference type="Pfam" id="PF07494">
    <property type="entry name" value="Reg_prop"/>
    <property type="match status" value="7"/>
</dbReference>
<dbReference type="RefSeq" id="WP_072765797.1">
    <property type="nucleotide sequence ID" value="NZ_FQYX01000038.1"/>
</dbReference>
<dbReference type="AlphaFoldDB" id="A0A1M6M7B9"/>
<dbReference type="Pfam" id="PF07495">
    <property type="entry name" value="Y_Y_Y"/>
    <property type="match status" value="1"/>
</dbReference>
<evidence type="ECO:0000256" key="1">
    <source>
        <dbReference type="ARBA" id="ARBA00022553"/>
    </source>
</evidence>
<dbReference type="InterPro" id="IPR016032">
    <property type="entry name" value="Sig_transdc_resp-reg_C-effctor"/>
</dbReference>
<feature type="coiled-coil region" evidence="2">
    <location>
        <begin position="807"/>
        <end position="867"/>
    </location>
</feature>
<dbReference type="STRING" id="558155.SAMN04487911_1383"/>
<reference evidence="4 5" key="1">
    <citation type="submission" date="2016-11" db="EMBL/GenBank/DDBJ databases">
        <authorList>
            <person name="Jaros S."/>
            <person name="Januszkiewicz K."/>
            <person name="Wedrychowicz H."/>
        </authorList>
    </citation>
    <scope>NUCLEOTIDE SEQUENCE [LARGE SCALE GENOMIC DNA]</scope>
    <source>
        <strain evidence="4 5">CGMCC 1.8863</strain>
    </source>
</reference>
<keyword evidence="1" id="KW-0597">Phosphoprotein</keyword>